<gene>
    <name evidence="2" type="ORF">A3F08_02705</name>
</gene>
<protein>
    <submittedName>
        <fullName evidence="2">Uncharacterized protein</fullName>
    </submittedName>
</protein>
<evidence type="ECO:0000256" key="1">
    <source>
        <dbReference type="SAM" id="Phobius"/>
    </source>
</evidence>
<comment type="caution">
    <text evidence="2">The sequence shown here is derived from an EMBL/GenBank/DDBJ whole genome shotgun (WGS) entry which is preliminary data.</text>
</comment>
<dbReference type="AlphaFoldDB" id="A0A1F5EDN1"/>
<keyword evidence="1" id="KW-0472">Membrane</keyword>
<sequence>MSLGLWIKNYLPPEYASLIGGGVLALMGLYTIGETIFGSKKKEAKTLGLGAYFGENLAKTKFISSDWANIISGLLLLWLGIDSML</sequence>
<accession>A0A1F5EDN1</accession>
<evidence type="ECO:0000313" key="3">
    <source>
        <dbReference type="Proteomes" id="UP000176451"/>
    </source>
</evidence>
<proteinExistence type="predicted"/>
<keyword evidence="1" id="KW-1133">Transmembrane helix</keyword>
<reference evidence="2 3" key="1">
    <citation type="journal article" date="2016" name="Nat. Commun.">
        <title>Thousands of microbial genomes shed light on interconnected biogeochemical processes in an aquifer system.</title>
        <authorList>
            <person name="Anantharaman K."/>
            <person name="Brown C.T."/>
            <person name="Hug L.A."/>
            <person name="Sharon I."/>
            <person name="Castelle C.J."/>
            <person name="Probst A.J."/>
            <person name="Thomas B.C."/>
            <person name="Singh A."/>
            <person name="Wilkins M.J."/>
            <person name="Karaoz U."/>
            <person name="Brodie E.L."/>
            <person name="Williams K.H."/>
            <person name="Hubbard S.S."/>
            <person name="Banfield J.F."/>
        </authorList>
    </citation>
    <scope>NUCLEOTIDE SEQUENCE [LARGE SCALE GENOMIC DNA]</scope>
</reference>
<name>A0A1F5EDN1_9BACT</name>
<dbReference type="EMBL" id="MEZV01000056">
    <property type="protein sequence ID" value="OGD65557.1"/>
    <property type="molecule type" value="Genomic_DNA"/>
</dbReference>
<evidence type="ECO:0000313" key="2">
    <source>
        <dbReference type="EMBL" id="OGD65557.1"/>
    </source>
</evidence>
<feature type="transmembrane region" description="Helical" evidence="1">
    <location>
        <begin position="15"/>
        <end position="32"/>
    </location>
</feature>
<keyword evidence="1" id="KW-0812">Transmembrane</keyword>
<dbReference type="Proteomes" id="UP000176451">
    <property type="component" value="Unassembled WGS sequence"/>
</dbReference>
<organism evidence="2 3">
    <name type="scientific">Candidatus Berkelbacteria bacterium RIFCSPHIGHO2_12_FULL_36_9</name>
    <dbReference type="NCBI Taxonomy" id="1797469"/>
    <lineage>
        <taxon>Bacteria</taxon>
        <taxon>Candidatus Berkelbacteria</taxon>
    </lineage>
</organism>